<dbReference type="Pfam" id="PF09335">
    <property type="entry name" value="VTT_dom"/>
    <property type="match status" value="1"/>
</dbReference>
<feature type="transmembrane region" description="Helical" evidence="6">
    <location>
        <begin position="46"/>
        <end position="77"/>
    </location>
</feature>
<comment type="similarity">
    <text evidence="6">Belongs to the TVP38/TMEM64 family.</text>
</comment>
<dbReference type="PANTHER" id="PTHR12677:SF59">
    <property type="entry name" value="GOLGI APPARATUS MEMBRANE PROTEIN TVP38-RELATED"/>
    <property type="match status" value="1"/>
</dbReference>
<name>A0ABS2SP37_9BACI</name>
<dbReference type="EMBL" id="JAFBCV010000001">
    <property type="protein sequence ID" value="MBM7837288.1"/>
    <property type="molecule type" value="Genomic_DNA"/>
</dbReference>
<organism evidence="8 9">
    <name type="scientific">Shouchella xiaoxiensis</name>
    <dbReference type="NCBI Taxonomy" id="766895"/>
    <lineage>
        <taxon>Bacteria</taxon>
        <taxon>Bacillati</taxon>
        <taxon>Bacillota</taxon>
        <taxon>Bacilli</taxon>
        <taxon>Bacillales</taxon>
        <taxon>Bacillaceae</taxon>
        <taxon>Shouchella</taxon>
    </lineage>
</organism>
<feature type="transmembrane region" description="Helical" evidence="6">
    <location>
        <begin position="125"/>
        <end position="147"/>
    </location>
</feature>
<feature type="domain" description="VTT" evidence="7">
    <location>
        <begin position="64"/>
        <end position="174"/>
    </location>
</feature>
<keyword evidence="2 6" id="KW-1003">Cell membrane</keyword>
<keyword evidence="5 6" id="KW-0472">Membrane</keyword>
<accession>A0ABS2SP37</accession>
<comment type="subcellular location">
    <subcellularLocation>
        <location evidence="1 6">Cell membrane</location>
        <topology evidence="1 6">Multi-pass membrane protein</topology>
    </subcellularLocation>
</comment>
<keyword evidence="9" id="KW-1185">Reference proteome</keyword>
<reference evidence="8" key="1">
    <citation type="submission" date="2021-01" db="EMBL/GenBank/DDBJ databases">
        <title>Genomic Encyclopedia of Type Strains, Phase IV (KMG-IV): sequencing the most valuable type-strain genomes for metagenomic binning, comparative biology and taxonomic classification.</title>
        <authorList>
            <person name="Goeker M."/>
        </authorList>
    </citation>
    <scope>NUCLEOTIDE SEQUENCE</scope>
    <source>
        <strain evidence="8">DSM 21943</strain>
    </source>
</reference>
<dbReference type="Proteomes" id="UP001179280">
    <property type="component" value="Unassembled WGS sequence"/>
</dbReference>
<feature type="transmembrane region" description="Helical" evidence="6">
    <location>
        <begin position="167"/>
        <end position="200"/>
    </location>
</feature>
<evidence type="ECO:0000256" key="3">
    <source>
        <dbReference type="ARBA" id="ARBA00022692"/>
    </source>
</evidence>
<protein>
    <recommendedName>
        <fullName evidence="6">TVP38/TMEM64 family membrane protein</fullName>
    </recommendedName>
</protein>
<proteinExistence type="inferred from homology"/>
<evidence type="ECO:0000256" key="6">
    <source>
        <dbReference type="RuleBase" id="RU366058"/>
    </source>
</evidence>
<comment type="caution">
    <text evidence="8">The sequence shown here is derived from an EMBL/GenBank/DDBJ whole genome shotgun (WGS) entry which is preliminary data.</text>
</comment>
<keyword evidence="4 6" id="KW-1133">Transmembrane helix</keyword>
<sequence length="211" mass="23802">MLFFKVATAIVVVIGIVFIVQSDWLAQLRVGDSLETAELFSHSLPFLLMVSFLFIVVQSVVTVIPLALILLFNYFMLGFWQGYVWSLLTSITASLIAFLLYRYWLQSFVHRKVKREWMKSLENNGFWFVTISRLIPVMPSSLINLAAGSSSIRVMTFSTATLLGNGLYLFAVFLLMEGLLAVGTEWILALVVFFVGLGLFLKRRAKVLKGV</sequence>
<evidence type="ECO:0000256" key="5">
    <source>
        <dbReference type="ARBA" id="ARBA00023136"/>
    </source>
</evidence>
<dbReference type="InterPro" id="IPR015414">
    <property type="entry name" value="TMEM64"/>
</dbReference>
<evidence type="ECO:0000313" key="9">
    <source>
        <dbReference type="Proteomes" id="UP001179280"/>
    </source>
</evidence>
<feature type="transmembrane region" description="Helical" evidence="6">
    <location>
        <begin position="6"/>
        <end position="26"/>
    </location>
</feature>
<evidence type="ECO:0000256" key="2">
    <source>
        <dbReference type="ARBA" id="ARBA00022475"/>
    </source>
</evidence>
<dbReference type="InterPro" id="IPR032816">
    <property type="entry name" value="VTT_dom"/>
</dbReference>
<keyword evidence="3 6" id="KW-0812">Transmembrane</keyword>
<dbReference type="PANTHER" id="PTHR12677">
    <property type="entry name" value="GOLGI APPARATUS MEMBRANE PROTEIN TVP38-RELATED"/>
    <property type="match status" value="1"/>
</dbReference>
<dbReference type="RefSeq" id="WP_054792547.1">
    <property type="nucleotide sequence ID" value="NZ_JAFBCV010000001.1"/>
</dbReference>
<evidence type="ECO:0000256" key="4">
    <source>
        <dbReference type="ARBA" id="ARBA00022989"/>
    </source>
</evidence>
<feature type="transmembrane region" description="Helical" evidence="6">
    <location>
        <begin position="83"/>
        <end position="104"/>
    </location>
</feature>
<evidence type="ECO:0000313" key="8">
    <source>
        <dbReference type="EMBL" id="MBM7837288.1"/>
    </source>
</evidence>
<evidence type="ECO:0000256" key="1">
    <source>
        <dbReference type="ARBA" id="ARBA00004651"/>
    </source>
</evidence>
<evidence type="ECO:0000259" key="7">
    <source>
        <dbReference type="Pfam" id="PF09335"/>
    </source>
</evidence>
<gene>
    <name evidence="8" type="ORF">JOC54_000519</name>
</gene>